<sequence length="118" mass="13967">VEYQYGCIIFQALYSGLTISLLWIFAILQIENEYGYYENYYKEDGKKYALWAAKMAVSQNTSVPWIMCQQWDAPDPVIDTCNSFYCDQFKPTSPNRPKMWTENWPGWYVEFNPNLCPL</sequence>
<feature type="non-terminal residue" evidence="6">
    <location>
        <position position="1"/>
    </location>
</feature>
<protein>
    <recommendedName>
        <fullName evidence="3">beta-galactosidase</fullName>
        <ecNumber evidence="3">3.2.1.23</ecNumber>
    </recommendedName>
</protein>
<evidence type="ECO:0000256" key="4">
    <source>
        <dbReference type="SAM" id="Phobius"/>
    </source>
</evidence>
<evidence type="ECO:0000313" key="6">
    <source>
        <dbReference type="EMBL" id="PNX83883.1"/>
    </source>
</evidence>
<gene>
    <name evidence="6" type="ORF">L195_g039932</name>
</gene>
<feature type="transmembrane region" description="Helical" evidence="4">
    <location>
        <begin position="12"/>
        <end position="30"/>
    </location>
</feature>
<feature type="domain" description="Glycoside hydrolase 35 catalytic" evidence="5">
    <location>
        <begin position="27"/>
        <end position="112"/>
    </location>
</feature>
<dbReference type="Proteomes" id="UP000236291">
    <property type="component" value="Unassembled WGS sequence"/>
</dbReference>
<reference evidence="6 7" key="2">
    <citation type="journal article" date="2017" name="Front. Plant Sci.">
        <title>Gene Classification and Mining of Molecular Markers Useful in Red Clover (Trifolium pratense) Breeding.</title>
        <authorList>
            <person name="Istvanek J."/>
            <person name="Dluhosova J."/>
            <person name="Dluhos P."/>
            <person name="Patkova L."/>
            <person name="Nedelnik J."/>
            <person name="Repkova J."/>
        </authorList>
    </citation>
    <scope>NUCLEOTIDE SEQUENCE [LARGE SCALE GENOMIC DNA]</scope>
    <source>
        <strain evidence="7">cv. Tatra</strain>
        <tissue evidence="6">Young leaves</tissue>
    </source>
</reference>
<evidence type="ECO:0000256" key="2">
    <source>
        <dbReference type="ARBA" id="ARBA00009809"/>
    </source>
</evidence>
<dbReference type="GO" id="GO:0004565">
    <property type="term" value="F:beta-galactosidase activity"/>
    <property type="evidence" value="ECO:0007669"/>
    <property type="project" value="UniProtKB-EC"/>
</dbReference>
<dbReference type="SUPFAM" id="SSF51445">
    <property type="entry name" value="(Trans)glycosidases"/>
    <property type="match status" value="1"/>
</dbReference>
<dbReference type="PANTHER" id="PTHR23421">
    <property type="entry name" value="BETA-GALACTOSIDASE RELATED"/>
    <property type="match status" value="1"/>
</dbReference>
<dbReference type="InterPro" id="IPR031330">
    <property type="entry name" value="Gly_Hdrlase_35_cat"/>
</dbReference>
<dbReference type="InterPro" id="IPR017853">
    <property type="entry name" value="GH"/>
</dbReference>
<proteinExistence type="inferred from homology"/>
<evidence type="ECO:0000259" key="5">
    <source>
        <dbReference type="Pfam" id="PF01301"/>
    </source>
</evidence>
<comment type="similarity">
    <text evidence="2">Belongs to the glycosyl hydrolase 35 family.</text>
</comment>
<dbReference type="AlphaFoldDB" id="A0A2K3LZD5"/>
<comment type="catalytic activity">
    <reaction evidence="1">
        <text>Hydrolysis of terminal non-reducing beta-D-galactose residues in beta-D-galactosides.</text>
        <dbReference type="EC" id="3.2.1.23"/>
    </reaction>
</comment>
<keyword evidence="4" id="KW-1133">Transmembrane helix</keyword>
<dbReference type="EMBL" id="ASHM01045114">
    <property type="protein sequence ID" value="PNX83883.1"/>
    <property type="molecule type" value="Genomic_DNA"/>
</dbReference>
<dbReference type="EC" id="3.2.1.23" evidence="3"/>
<dbReference type="InterPro" id="IPR001944">
    <property type="entry name" value="Glycoside_Hdrlase_35"/>
</dbReference>
<dbReference type="GO" id="GO:0005975">
    <property type="term" value="P:carbohydrate metabolic process"/>
    <property type="evidence" value="ECO:0007669"/>
    <property type="project" value="InterPro"/>
</dbReference>
<name>A0A2K3LZD5_TRIPR</name>
<comment type="caution">
    <text evidence="6">The sequence shown here is derived from an EMBL/GenBank/DDBJ whole genome shotgun (WGS) entry which is preliminary data.</text>
</comment>
<accession>A0A2K3LZD5</accession>
<evidence type="ECO:0000313" key="7">
    <source>
        <dbReference type="Proteomes" id="UP000236291"/>
    </source>
</evidence>
<organism evidence="6 7">
    <name type="scientific">Trifolium pratense</name>
    <name type="common">Red clover</name>
    <dbReference type="NCBI Taxonomy" id="57577"/>
    <lineage>
        <taxon>Eukaryota</taxon>
        <taxon>Viridiplantae</taxon>
        <taxon>Streptophyta</taxon>
        <taxon>Embryophyta</taxon>
        <taxon>Tracheophyta</taxon>
        <taxon>Spermatophyta</taxon>
        <taxon>Magnoliopsida</taxon>
        <taxon>eudicotyledons</taxon>
        <taxon>Gunneridae</taxon>
        <taxon>Pentapetalae</taxon>
        <taxon>rosids</taxon>
        <taxon>fabids</taxon>
        <taxon>Fabales</taxon>
        <taxon>Fabaceae</taxon>
        <taxon>Papilionoideae</taxon>
        <taxon>50 kb inversion clade</taxon>
        <taxon>NPAAA clade</taxon>
        <taxon>Hologalegina</taxon>
        <taxon>IRL clade</taxon>
        <taxon>Trifolieae</taxon>
        <taxon>Trifolium</taxon>
    </lineage>
</organism>
<evidence type="ECO:0000256" key="3">
    <source>
        <dbReference type="ARBA" id="ARBA00012756"/>
    </source>
</evidence>
<dbReference type="Gene3D" id="3.20.20.80">
    <property type="entry name" value="Glycosidases"/>
    <property type="match status" value="1"/>
</dbReference>
<keyword evidence="4" id="KW-0812">Transmembrane</keyword>
<dbReference type="STRING" id="57577.A0A2K3LZD5"/>
<dbReference type="Pfam" id="PF01301">
    <property type="entry name" value="Glyco_hydro_35"/>
    <property type="match status" value="1"/>
</dbReference>
<evidence type="ECO:0000256" key="1">
    <source>
        <dbReference type="ARBA" id="ARBA00001412"/>
    </source>
</evidence>
<reference evidence="6 7" key="1">
    <citation type="journal article" date="2014" name="Am. J. Bot.">
        <title>Genome assembly and annotation for red clover (Trifolium pratense; Fabaceae).</title>
        <authorList>
            <person name="Istvanek J."/>
            <person name="Jaros M."/>
            <person name="Krenek A."/>
            <person name="Repkova J."/>
        </authorList>
    </citation>
    <scope>NUCLEOTIDE SEQUENCE [LARGE SCALE GENOMIC DNA]</scope>
    <source>
        <strain evidence="7">cv. Tatra</strain>
        <tissue evidence="6">Young leaves</tissue>
    </source>
</reference>
<keyword evidence="4" id="KW-0472">Membrane</keyword>